<gene>
    <name evidence="3" type="ORF">K458DRAFT_389348</name>
</gene>
<evidence type="ECO:0000256" key="1">
    <source>
        <dbReference type="SAM" id="MobiDB-lite"/>
    </source>
</evidence>
<dbReference type="Proteomes" id="UP000799291">
    <property type="component" value="Unassembled WGS sequence"/>
</dbReference>
<reference evidence="3" key="1">
    <citation type="journal article" date="2020" name="Stud. Mycol.">
        <title>101 Dothideomycetes genomes: a test case for predicting lifestyles and emergence of pathogens.</title>
        <authorList>
            <person name="Haridas S."/>
            <person name="Albert R."/>
            <person name="Binder M."/>
            <person name="Bloem J."/>
            <person name="Labutti K."/>
            <person name="Salamov A."/>
            <person name="Andreopoulos B."/>
            <person name="Baker S."/>
            <person name="Barry K."/>
            <person name="Bills G."/>
            <person name="Bluhm B."/>
            <person name="Cannon C."/>
            <person name="Castanera R."/>
            <person name="Culley D."/>
            <person name="Daum C."/>
            <person name="Ezra D."/>
            <person name="Gonzalez J."/>
            <person name="Henrissat B."/>
            <person name="Kuo A."/>
            <person name="Liang C."/>
            <person name="Lipzen A."/>
            <person name="Lutzoni F."/>
            <person name="Magnuson J."/>
            <person name="Mondo S."/>
            <person name="Nolan M."/>
            <person name="Ohm R."/>
            <person name="Pangilinan J."/>
            <person name="Park H.-J."/>
            <person name="Ramirez L."/>
            <person name="Alfaro M."/>
            <person name="Sun H."/>
            <person name="Tritt A."/>
            <person name="Yoshinaga Y."/>
            <person name="Zwiers L.-H."/>
            <person name="Turgeon B."/>
            <person name="Goodwin S."/>
            <person name="Spatafora J."/>
            <person name="Crous P."/>
            <person name="Grigoriev I."/>
        </authorList>
    </citation>
    <scope>NUCLEOTIDE SEQUENCE</scope>
    <source>
        <strain evidence="3">CBS 122367</strain>
    </source>
</reference>
<evidence type="ECO:0000313" key="3">
    <source>
        <dbReference type="EMBL" id="KAF2684136.1"/>
    </source>
</evidence>
<proteinExistence type="predicted"/>
<organism evidence="3 4">
    <name type="scientific">Lentithecium fluviatile CBS 122367</name>
    <dbReference type="NCBI Taxonomy" id="1168545"/>
    <lineage>
        <taxon>Eukaryota</taxon>
        <taxon>Fungi</taxon>
        <taxon>Dikarya</taxon>
        <taxon>Ascomycota</taxon>
        <taxon>Pezizomycotina</taxon>
        <taxon>Dothideomycetes</taxon>
        <taxon>Pleosporomycetidae</taxon>
        <taxon>Pleosporales</taxon>
        <taxon>Massarineae</taxon>
        <taxon>Lentitheciaceae</taxon>
        <taxon>Lentithecium</taxon>
    </lineage>
</organism>
<feature type="region of interest" description="Disordered" evidence="1">
    <location>
        <begin position="63"/>
        <end position="89"/>
    </location>
</feature>
<evidence type="ECO:0000256" key="2">
    <source>
        <dbReference type="SAM" id="Phobius"/>
    </source>
</evidence>
<dbReference type="EMBL" id="MU005582">
    <property type="protein sequence ID" value="KAF2684136.1"/>
    <property type="molecule type" value="Genomic_DNA"/>
</dbReference>
<feature type="transmembrane region" description="Helical" evidence="2">
    <location>
        <begin position="39"/>
        <end position="56"/>
    </location>
</feature>
<keyword evidence="2" id="KW-0472">Membrane</keyword>
<protein>
    <submittedName>
        <fullName evidence="3">Uncharacterized protein</fullName>
    </submittedName>
</protein>
<name>A0A6G1J0T3_9PLEO</name>
<evidence type="ECO:0000313" key="4">
    <source>
        <dbReference type="Proteomes" id="UP000799291"/>
    </source>
</evidence>
<keyword evidence="2" id="KW-1133">Transmembrane helix</keyword>
<feature type="compositionally biased region" description="Basic and acidic residues" evidence="1">
    <location>
        <begin position="63"/>
        <end position="72"/>
    </location>
</feature>
<keyword evidence="2" id="KW-0812">Transmembrane</keyword>
<sequence length="89" mass="10094">MGAKPSSCPNGAPPRCYLWKCSCDAGHMWGRNIPSTSNNIPNAIYALILVYLSWGLRRDMKERRDQGRLQDRLEEEPMISLEKGVDATR</sequence>
<keyword evidence="4" id="KW-1185">Reference proteome</keyword>
<accession>A0A6G1J0T3</accession>
<dbReference type="AlphaFoldDB" id="A0A6G1J0T3"/>